<comment type="caution">
    <text evidence="8">The sequence shown here is derived from an EMBL/GenBank/DDBJ whole genome shotgun (WGS) entry which is preliminary data.</text>
</comment>
<feature type="domain" description="Adenosine deaminase" evidence="7">
    <location>
        <begin position="10"/>
        <end position="327"/>
    </location>
</feature>
<evidence type="ECO:0000259" key="7">
    <source>
        <dbReference type="Pfam" id="PF00962"/>
    </source>
</evidence>
<evidence type="ECO:0000313" key="8">
    <source>
        <dbReference type="EMBL" id="MDT2601107.1"/>
    </source>
</evidence>
<keyword evidence="4" id="KW-0479">Metal-binding</keyword>
<dbReference type="SUPFAM" id="SSF51556">
    <property type="entry name" value="Metallo-dependent hydrolases"/>
    <property type="match status" value="1"/>
</dbReference>
<organism evidence="8 9">
    <name type="scientific">Enterococcus hulanensis</name>
    <dbReference type="NCBI Taxonomy" id="2559929"/>
    <lineage>
        <taxon>Bacteria</taxon>
        <taxon>Bacillati</taxon>
        <taxon>Bacillota</taxon>
        <taxon>Bacilli</taxon>
        <taxon>Lactobacillales</taxon>
        <taxon>Enterococcaceae</taxon>
        <taxon>Enterococcus</taxon>
    </lineage>
</organism>
<dbReference type="NCBIfam" id="TIGR01430">
    <property type="entry name" value="aden_deam"/>
    <property type="match status" value="1"/>
</dbReference>
<dbReference type="RefSeq" id="WP_311822447.1">
    <property type="nucleotide sequence ID" value="NZ_JARPYF010000003.1"/>
</dbReference>
<proteinExistence type="inferred from homology"/>
<evidence type="ECO:0000256" key="2">
    <source>
        <dbReference type="ARBA" id="ARBA00006676"/>
    </source>
</evidence>
<dbReference type="InterPro" id="IPR006330">
    <property type="entry name" value="Ado/ade_deaminase"/>
</dbReference>
<accession>A0ABU3F1V3</accession>
<keyword evidence="5 8" id="KW-0378">Hydrolase</keyword>
<evidence type="ECO:0000313" key="9">
    <source>
        <dbReference type="Proteomes" id="UP001252875"/>
    </source>
</evidence>
<gene>
    <name evidence="8" type="primary">add</name>
    <name evidence="8" type="ORF">P7D85_15070</name>
</gene>
<evidence type="ECO:0000256" key="4">
    <source>
        <dbReference type="ARBA" id="ARBA00022723"/>
    </source>
</evidence>
<dbReference type="EC" id="3.5.4.4" evidence="3"/>
<dbReference type="Gene3D" id="3.20.20.140">
    <property type="entry name" value="Metal-dependent hydrolases"/>
    <property type="match status" value="1"/>
</dbReference>
<comment type="cofactor">
    <cofactor evidence="1">
        <name>Zn(2+)</name>
        <dbReference type="ChEBI" id="CHEBI:29105"/>
    </cofactor>
</comment>
<sequence length="339" mass="37630">MKKEMIRSLPKIELHCHLDGSVQIKTLEKLAVKAGIPLKSLTKVITPKKCQHLKEYLESFDCILPLLQSEENLVIAAYDLIEQASEDNICYLEIRFAPLLHQEQGLSIEQILRAVCHGIQLAQEQFAVQTNLLISALRHHSAAANKQLIDAIKQLNSKKIVGFDFAGDEQAVTNETIKATADYMLASGLELTLHSGECGCAQNVVEAIRLGASRIGHGVAIKDDPAIMDYCAEKGTLLELCPTSNIQTNAIKEWVDYPLRTFLAHHVKCCINTDNRTVSQTTLTEEYSHLAKHCNLSYPEMKKLNLNAIEGAFASPRLKEQLTKRINSGYAKVIAATEE</sequence>
<dbReference type="PANTHER" id="PTHR11409:SF43">
    <property type="entry name" value="ADENOSINE DEAMINASE"/>
    <property type="match status" value="1"/>
</dbReference>
<keyword evidence="6" id="KW-0862">Zinc</keyword>
<evidence type="ECO:0000256" key="6">
    <source>
        <dbReference type="ARBA" id="ARBA00022833"/>
    </source>
</evidence>
<keyword evidence="9" id="KW-1185">Reference proteome</keyword>
<evidence type="ECO:0000256" key="1">
    <source>
        <dbReference type="ARBA" id="ARBA00001947"/>
    </source>
</evidence>
<reference evidence="8 9" key="1">
    <citation type="submission" date="2023-03" db="EMBL/GenBank/DDBJ databases">
        <authorList>
            <person name="Shen W."/>
            <person name="Cai J."/>
        </authorList>
    </citation>
    <scope>NUCLEOTIDE SEQUENCE [LARGE SCALE GENOMIC DNA]</scope>
    <source>
        <strain evidence="8 9">D6-4</strain>
    </source>
</reference>
<dbReference type="Pfam" id="PF00962">
    <property type="entry name" value="A_deaminase"/>
    <property type="match status" value="1"/>
</dbReference>
<evidence type="ECO:0000256" key="3">
    <source>
        <dbReference type="ARBA" id="ARBA00012784"/>
    </source>
</evidence>
<dbReference type="Proteomes" id="UP001252875">
    <property type="component" value="Unassembled WGS sequence"/>
</dbReference>
<dbReference type="GO" id="GO:0016787">
    <property type="term" value="F:hydrolase activity"/>
    <property type="evidence" value="ECO:0007669"/>
    <property type="project" value="UniProtKB-KW"/>
</dbReference>
<dbReference type="InterPro" id="IPR001365">
    <property type="entry name" value="A_deaminase_dom"/>
</dbReference>
<name>A0ABU3F1V3_9ENTE</name>
<dbReference type="EMBL" id="JARPYI010000009">
    <property type="protein sequence ID" value="MDT2601107.1"/>
    <property type="molecule type" value="Genomic_DNA"/>
</dbReference>
<dbReference type="PANTHER" id="PTHR11409">
    <property type="entry name" value="ADENOSINE DEAMINASE"/>
    <property type="match status" value="1"/>
</dbReference>
<comment type="similarity">
    <text evidence="2">Belongs to the metallo-dependent hydrolases superfamily. Adenosine and AMP deaminases family.</text>
</comment>
<protein>
    <recommendedName>
        <fullName evidence="3">adenosine deaminase</fullName>
        <ecNumber evidence="3">3.5.4.4</ecNumber>
    </recommendedName>
</protein>
<dbReference type="InterPro" id="IPR032466">
    <property type="entry name" value="Metal_Hydrolase"/>
</dbReference>
<evidence type="ECO:0000256" key="5">
    <source>
        <dbReference type="ARBA" id="ARBA00022801"/>
    </source>
</evidence>